<organism evidence="2 3">
    <name type="scientific">Russula ochroleuca</name>
    <dbReference type="NCBI Taxonomy" id="152965"/>
    <lineage>
        <taxon>Eukaryota</taxon>
        <taxon>Fungi</taxon>
        <taxon>Dikarya</taxon>
        <taxon>Basidiomycota</taxon>
        <taxon>Agaricomycotina</taxon>
        <taxon>Agaricomycetes</taxon>
        <taxon>Russulales</taxon>
        <taxon>Russulaceae</taxon>
        <taxon>Russula</taxon>
    </lineage>
</organism>
<accession>A0A9P5JZB8</accession>
<feature type="domain" description="HNH nuclease" evidence="1">
    <location>
        <begin position="174"/>
        <end position="255"/>
    </location>
</feature>
<proteinExistence type="predicted"/>
<dbReference type="InterPro" id="IPR003615">
    <property type="entry name" value="HNH_nuc"/>
</dbReference>
<reference evidence="2" key="2">
    <citation type="journal article" date="2020" name="Nat. Commun.">
        <title>Large-scale genome sequencing of mycorrhizal fungi provides insights into the early evolution of symbiotic traits.</title>
        <authorList>
            <person name="Miyauchi S."/>
            <person name="Kiss E."/>
            <person name="Kuo A."/>
            <person name="Drula E."/>
            <person name="Kohler A."/>
            <person name="Sanchez-Garcia M."/>
            <person name="Morin E."/>
            <person name="Andreopoulos B."/>
            <person name="Barry K.W."/>
            <person name="Bonito G."/>
            <person name="Buee M."/>
            <person name="Carver A."/>
            <person name="Chen C."/>
            <person name="Cichocki N."/>
            <person name="Clum A."/>
            <person name="Culley D."/>
            <person name="Crous P.W."/>
            <person name="Fauchery L."/>
            <person name="Girlanda M."/>
            <person name="Hayes R.D."/>
            <person name="Keri Z."/>
            <person name="LaButti K."/>
            <person name="Lipzen A."/>
            <person name="Lombard V."/>
            <person name="Magnuson J."/>
            <person name="Maillard F."/>
            <person name="Murat C."/>
            <person name="Nolan M."/>
            <person name="Ohm R.A."/>
            <person name="Pangilinan J."/>
            <person name="Pereira M.F."/>
            <person name="Perotto S."/>
            <person name="Peter M."/>
            <person name="Pfister S."/>
            <person name="Riley R."/>
            <person name="Sitrit Y."/>
            <person name="Stielow J.B."/>
            <person name="Szollosi G."/>
            <person name="Zifcakova L."/>
            <person name="Stursova M."/>
            <person name="Spatafora J.W."/>
            <person name="Tedersoo L."/>
            <person name="Vaario L.M."/>
            <person name="Yamada A."/>
            <person name="Yan M."/>
            <person name="Wang P."/>
            <person name="Xu J."/>
            <person name="Bruns T."/>
            <person name="Baldrian P."/>
            <person name="Vilgalys R."/>
            <person name="Dunand C."/>
            <person name="Henrissat B."/>
            <person name="Grigoriev I.V."/>
            <person name="Hibbett D."/>
            <person name="Nagy L.G."/>
            <person name="Martin F.M."/>
        </authorList>
    </citation>
    <scope>NUCLEOTIDE SEQUENCE</scope>
    <source>
        <strain evidence="2">Prilba</strain>
    </source>
</reference>
<evidence type="ECO:0000259" key="1">
    <source>
        <dbReference type="Pfam" id="PF13391"/>
    </source>
</evidence>
<evidence type="ECO:0000313" key="2">
    <source>
        <dbReference type="EMBL" id="KAF8472203.1"/>
    </source>
</evidence>
<evidence type="ECO:0000313" key="3">
    <source>
        <dbReference type="Proteomes" id="UP000759537"/>
    </source>
</evidence>
<sequence length="381" mass="42149">MTSQYLYAFLQPGEHPPPLLGNASRLGMRTSLDASRFLYHLLFYSPNPWKLEQEYLEELRKISGSASQIVDELSAPESPDVDDWARRVSSCLPPLAHGATSVLPSLTDLANQYFNHVGLALLNLSGKKTPDVSLHSAPDTDRVNAIKVLLREAKEHTRKPALKLIVQLRDIPTCPITGFEFRQSEHKKLGMFSQMGVGPELAHIIPFSLHSKTQAHVALEAFTGGTITAENVVGFINAPENALLLQHDAHQEYDNLFSWGIEAVSDSDGIVRYYSRLVRPGYLSGLTKDQMDKELFFGTNILNKHPDSLDNLIGTPDPRFCNTMLAIMRVLHASGTADVLDELREDDEHSRESGSGMGISNTFDDLLAVKLDLASMSSRVS</sequence>
<dbReference type="OrthoDB" id="3163863at2759"/>
<keyword evidence="3" id="KW-1185">Reference proteome</keyword>
<dbReference type="EMBL" id="WHVB01000021">
    <property type="protein sequence ID" value="KAF8472203.1"/>
    <property type="molecule type" value="Genomic_DNA"/>
</dbReference>
<dbReference type="Pfam" id="PF13391">
    <property type="entry name" value="HNH_2"/>
    <property type="match status" value="1"/>
</dbReference>
<name>A0A9P5JZB8_9AGAM</name>
<reference evidence="2" key="1">
    <citation type="submission" date="2019-10" db="EMBL/GenBank/DDBJ databases">
        <authorList>
            <consortium name="DOE Joint Genome Institute"/>
            <person name="Kuo A."/>
            <person name="Miyauchi S."/>
            <person name="Kiss E."/>
            <person name="Drula E."/>
            <person name="Kohler A."/>
            <person name="Sanchez-Garcia M."/>
            <person name="Andreopoulos B."/>
            <person name="Barry K.W."/>
            <person name="Bonito G."/>
            <person name="Buee M."/>
            <person name="Carver A."/>
            <person name="Chen C."/>
            <person name="Cichocki N."/>
            <person name="Clum A."/>
            <person name="Culley D."/>
            <person name="Crous P.W."/>
            <person name="Fauchery L."/>
            <person name="Girlanda M."/>
            <person name="Hayes R."/>
            <person name="Keri Z."/>
            <person name="LaButti K."/>
            <person name="Lipzen A."/>
            <person name="Lombard V."/>
            <person name="Magnuson J."/>
            <person name="Maillard F."/>
            <person name="Morin E."/>
            <person name="Murat C."/>
            <person name="Nolan M."/>
            <person name="Ohm R."/>
            <person name="Pangilinan J."/>
            <person name="Pereira M."/>
            <person name="Perotto S."/>
            <person name="Peter M."/>
            <person name="Riley R."/>
            <person name="Sitrit Y."/>
            <person name="Stielow B."/>
            <person name="Szollosi G."/>
            <person name="Zifcakova L."/>
            <person name="Stursova M."/>
            <person name="Spatafora J.W."/>
            <person name="Tedersoo L."/>
            <person name="Vaario L.-M."/>
            <person name="Yamada A."/>
            <person name="Yan M."/>
            <person name="Wang P."/>
            <person name="Xu J."/>
            <person name="Bruns T."/>
            <person name="Baldrian P."/>
            <person name="Vilgalys R."/>
            <person name="Henrissat B."/>
            <person name="Grigoriev I.V."/>
            <person name="Hibbett D."/>
            <person name="Nagy L.G."/>
            <person name="Martin F.M."/>
        </authorList>
    </citation>
    <scope>NUCLEOTIDE SEQUENCE</scope>
    <source>
        <strain evidence="2">Prilba</strain>
    </source>
</reference>
<gene>
    <name evidence="2" type="ORF">DFH94DRAFT_191425</name>
</gene>
<comment type="caution">
    <text evidence="2">The sequence shown here is derived from an EMBL/GenBank/DDBJ whole genome shotgun (WGS) entry which is preliminary data.</text>
</comment>
<dbReference type="Proteomes" id="UP000759537">
    <property type="component" value="Unassembled WGS sequence"/>
</dbReference>
<dbReference type="AlphaFoldDB" id="A0A9P5JZB8"/>
<protein>
    <recommendedName>
        <fullName evidence="1">HNH nuclease domain-containing protein</fullName>
    </recommendedName>
</protein>